<evidence type="ECO:0000313" key="2">
    <source>
        <dbReference type="EMBL" id="KAI3423403.1"/>
    </source>
</evidence>
<feature type="non-terminal residue" evidence="2">
    <location>
        <position position="1"/>
    </location>
</feature>
<gene>
    <name evidence="2" type="ORF">D9Q98_010620</name>
</gene>
<feature type="compositionally biased region" description="Pro residues" evidence="1">
    <location>
        <begin position="20"/>
        <end position="152"/>
    </location>
</feature>
<reference evidence="2" key="1">
    <citation type="journal article" date="2019" name="Plant J.">
        <title>Chlorella vulgaris genome assembly and annotation reveals the molecular basis for metabolic acclimation to high light conditions.</title>
        <authorList>
            <person name="Cecchin M."/>
            <person name="Marcolungo L."/>
            <person name="Rossato M."/>
            <person name="Girolomoni L."/>
            <person name="Cosentino E."/>
            <person name="Cuine S."/>
            <person name="Li-Beisson Y."/>
            <person name="Delledonne M."/>
            <person name="Ballottari M."/>
        </authorList>
    </citation>
    <scope>NUCLEOTIDE SEQUENCE</scope>
    <source>
        <strain evidence="2">211/11P</strain>
    </source>
</reference>
<reference evidence="2" key="2">
    <citation type="submission" date="2020-11" db="EMBL/GenBank/DDBJ databases">
        <authorList>
            <person name="Cecchin M."/>
            <person name="Marcolungo L."/>
            <person name="Rossato M."/>
            <person name="Girolomoni L."/>
            <person name="Cosentino E."/>
            <person name="Cuine S."/>
            <person name="Li-Beisson Y."/>
            <person name="Delledonne M."/>
            <person name="Ballottari M."/>
        </authorList>
    </citation>
    <scope>NUCLEOTIDE SEQUENCE</scope>
    <source>
        <strain evidence="2">211/11P</strain>
        <tissue evidence="2">Whole cell</tissue>
    </source>
</reference>
<dbReference type="OrthoDB" id="513944at2759"/>
<protein>
    <submittedName>
        <fullName evidence="2">Uncharacterized protein</fullName>
    </submittedName>
</protein>
<proteinExistence type="predicted"/>
<feature type="region of interest" description="Disordered" evidence="1">
    <location>
        <begin position="1"/>
        <end position="178"/>
    </location>
</feature>
<sequence length="373" mass="39359">PSPKPPKPPPAPPLINVKTLPPPPPKPKPKPPAPKPKPRPPPPKPKPKPPPPKPKPKPPPPKPKPKPPPPKPKPRPPPPKPKPKPPPPKPKPRPPPPKPKPRPPSPKPKPRPPPPKPKPRPPPPKPKPRPPPPKPKPRPPPPKPKPKPPPPKGGGTGGGGKPKPPPRKAPPPGTAAMVGDPHWIGFDYKGGPWKLFKGVPGKTYTLYTDGNATKLTVTFGAGGLKGKATFIRALQFSRKGVGSSATLVQVGKKWVLRVLANGKPVAGLQTIKIGGDVIVQATPVKNGQPSGVIISLPYLRIRAAQRAPYLPGQVADPKYGEWLDVYLTILAPLPTPVGGMLGSSYRPPPNGGVMTSSSGEAPFAALVWEQEVV</sequence>
<feature type="compositionally biased region" description="Pro residues" evidence="1">
    <location>
        <begin position="1"/>
        <end position="13"/>
    </location>
</feature>
<keyword evidence="3" id="KW-1185">Reference proteome</keyword>
<evidence type="ECO:0000256" key="1">
    <source>
        <dbReference type="SAM" id="MobiDB-lite"/>
    </source>
</evidence>
<name>A0A9D4TEI0_CHLVU</name>
<dbReference type="AlphaFoldDB" id="A0A9D4TEI0"/>
<evidence type="ECO:0000313" key="3">
    <source>
        <dbReference type="Proteomes" id="UP001055712"/>
    </source>
</evidence>
<dbReference type="PRINTS" id="PR01217">
    <property type="entry name" value="PRICHEXTENSN"/>
</dbReference>
<organism evidence="2 3">
    <name type="scientific">Chlorella vulgaris</name>
    <name type="common">Green alga</name>
    <dbReference type="NCBI Taxonomy" id="3077"/>
    <lineage>
        <taxon>Eukaryota</taxon>
        <taxon>Viridiplantae</taxon>
        <taxon>Chlorophyta</taxon>
        <taxon>core chlorophytes</taxon>
        <taxon>Trebouxiophyceae</taxon>
        <taxon>Chlorellales</taxon>
        <taxon>Chlorellaceae</taxon>
        <taxon>Chlorella clade</taxon>
        <taxon>Chlorella</taxon>
    </lineage>
</organism>
<dbReference type="EMBL" id="SIDB01000021">
    <property type="protein sequence ID" value="KAI3423403.1"/>
    <property type="molecule type" value="Genomic_DNA"/>
</dbReference>
<comment type="caution">
    <text evidence="2">The sequence shown here is derived from an EMBL/GenBank/DDBJ whole genome shotgun (WGS) entry which is preliminary data.</text>
</comment>
<dbReference type="Proteomes" id="UP001055712">
    <property type="component" value="Unassembled WGS sequence"/>
</dbReference>
<accession>A0A9D4TEI0</accession>